<feature type="transmembrane region" description="Helical" evidence="1">
    <location>
        <begin position="5"/>
        <end position="24"/>
    </location>
</feature>
<dbReference type="EMBL" id="JAPDOD010000001">
    <property type="protein sequence ID" value="MDA0158824.1"/>
    <property type="molecule type" value="Genomic_DNA"/>
</dbReference>
<keyword evidence="3" id="KW-1185">Reference proteome</keyword>
<feature type="transmembrane region" description="Helical" evidence="1">
    <location>
        <begin position="84"/>
        <end position="100"/>
    </location>
</feature>
<feature type="transmembrane region" description="Helical" evidence="1">
    <location>
        <begin position="30"/>
        <end position="54"/>
    </location>
</feature>
<evidence type="ECO:0000256" key="1">
    <source>
        <dbReference type="SAM" id="Phobius"/>
    </source>
</evidence>
<evidence type="ECO:0000313" key="2">
    <source>
        <dbReference type="EMBL" id="MDA0158824.1"/>
    </source>
</evidence>
<comment type="caution">
    <text evidence="2">The sequence shown here is derived from an EMBL/GenBank/DDBJ whole genome shotgun (WGS) entry which is preliminary data.</text>
</comment>
<feature type="transmembrane region" description="Helical" evidence="1">
    <location>
        <begin position="59"/>
        <end position="78"/>
    </location>
</feature>
<reference evidence="2" key="1">
    <citation type="submission" date="2022-10" db="EMBL/GenBank/DDBJ databases">
        <title>The WGS of Solirubrobacter ginsenosidimutans DSM 21036.</title>
        <authorList>
            <person name="Jiang Z."/>
        </authorList>
    </citation>
    <scope>NUCLEOTIDE SEQUENCE</scope>
    <source>
        <strain evidence="2">DSM 21036</strain>
    </source>
</reference>
<accession>A0A9X3MLX6</accession>
<keyword evidence="1" id="KW-1133">Transmembrane helix</keyword>
<proteinExistence type="predicted"/>
<gene>
    <name evidence="2" type="ORF">OM076_00990</name>
</gene>
<keyword evidence="1" id="KW-0472">Membrane</keyword>
<dbReference type="RefSeq" id="WP_270037422.1">
    <property type="nucleotide sequence ID" value="NZ_JAPDOD010000001.1"/>
</dbReference>
<dbReference type="AlphaFoldDB" id="A0A9X3MLX6"/>
<dbReference type="Proteomes" id="UP001149140">
    <property type="component" value="Unassembled WGS sequence"/>
</dbReference>
<keyword evidence="1" id="KW-0812">Transmembrane</keyword>
<name>A0A9X3MLX6_9ACTN</name>
<organism evidence="2 3">
    <name type="scientific">Solirubrobacter ginsenosidimutans</name>
    <dbReference type="NCBI Taxonomy" id="490573"/>
    <lineage>
        <taxon>Bacteria</taxon>
        <taxon>Bacillati</taxon>
        <taxon>Actinomycetota</taxon>
        <taxon>Thermoleophilia</taxon>
        <taxon>Solirubrobacterales</taxon>
        <taxon>Solirubrobacteraceae</taxon>
        <taxon>Solirubrobacter</taxon>
    </lineage>
</organism>
<sequence length="126" mass="13358">MPDRVVYSALGLWALSLAALLVIGRELGETVVLVLFCLMMGCAAFIVASCYGLVGLLRLLALALLGGVCVAAVTLVLPEGVDEVVAWLGPIVLGVLVAAVERRKRRRQRVIILTTSERTVVLTTDG</sequence>
<evidence type="ECO:0000313" key="3">
    <source>
        <dbReference type="Proteomes" id="UP001149140"/>
    </source>
</evidence>
<protein>
    <submittedName>
        <fullName evidence="2">Uncharacterized protein</fullName>
    </submittedName>
</protein>